<accession>M2SFK4</accession>
<keyword evidence="4" id="KW-0788">Thiol protease</keyword>
<dbReference type="Pfam" id="PF00877">
    <property type="entry name" value="NLPC_P60"/>
    <property type="match status" value="1"/>
</dbReference>
<dbReference type="InterPro" id="IPR038765">
    <property type="entry name" value="Papain-like_cys_pep_sf"/>
</dbReference>
<evidence type="ECO:0000256" key="4">
    <source>
        <dbReference type="ARBA" id="ARBA00022807"/>
    </source>
</evidence>
<dbReference type="InterPro" id="IPR041382">
    <property type="entry name" value="SH3_16"/>
</dbReference>
<evidence type="ECO:0000256" key="1">
    <source>
        <dbReference type="ARBA" id="ARBA00007074"/>
    </source>
</evidence>
<dbReference type="PATRIC" id="fig|1234595.3.peg.75"/>
<dbReference type="AlphaFoldDB" id="M2SFK4"/>
<dbReference type="PANTHER" id="PTHR47053">
    <property type="entry name" value="MUREIN DD-ENDOPEPTIDASE MEPH-RELATED"/>
    <property type="match status" value="1"/>
</dbReference>
<evidence type="ECO:0000313" key="7">
    <source>
        <dbReference type="Proteomes" id="UP000011717"/>
    </source>
</evidence>
<organism evidence="6 7">
    <name type="scientific">Pacificimonas flava</name>
    <dbReference type="NCBI Taxonomy" id="1234595"/>
    <lineage>
        <taxon>Bacteria</taxon>
        <taxon>Pseudomonadati</taxon>
        <taxon>Pseudomonadota</taxon>
        <taxon>Alphaproteobacteria</taxon>
        <taxon>Sphingomonadales</taxon>
        <taxon>Sphingosinicellaceae</taxon>
        <taxon>Pacificimonas</taxon>
    </lineage>
</organism>
<proteinExistence type="inferred from homology"/>
<protein>
    <submittedName>
        <fullName evidence="6">NLP/P60 family lipoprotein</fullName>
    </submittedName>
</protein>
<reference evidence="6 7" key="1">
    <citation type="journal article" date="2013" name="Genome Announc.">
        <title>Draft Genome Sequence of Strain JLT2015T, Belonging to the Family Sphingomonadaceae of the Alphaproteobacteria.</title>
        <authorList>
            <person name="Tang K."/>
            <person name="Liu K."/>
            <person name="Li S."/>
            <person name="Jiao N."/>
        </authorList>
    </citation>
    <scope>NUCLEOTIDE SEQUENCE [LARGE SCALE GENOMIC DNA]</scope>
    <source>
        <strain evidence="6 7">JLT2015</strain>
    </source>
</reference>
<name>M2SFK4_9SPHN</name>
<dbReference type="Pfam" id="PF18348">
    <property type="entry name" value="SH3_16"/>
    <property type="match status" value="1"/>
</dbReference>
<comment type="similarity">
    <text evidence="1">Belongs to the peptidase C40 family.</text>
</comment>
<comment type="caution">
    <text evidence="6">The sequence shown here is derived from an EMBL/GenBank/DDBJ whole genome shotgun (WGS) entry which is preliminary data.</text>
</comment>
<dbReference type="EMBL" id="AMRV01000001">
    <property type="protein sequence ID" value="EMD84145.1"/>
    <property type="molecule type" value="Genomic_DNA"/>
</dbReference>
<dbReference type="Gene3D" id="3.90.1720.10">
    <property type="entry name" value="endopeptidase domain like (from Nostoc punctiforme)"/>
    <property type="match status" value="1"/>
</dbReference>
<keyword evidence="7" id="KW-1185">Reference proteome</keyword>
<dbReference type="GO" id="GO:0008234">
    <property type="term" value="F:cysteine-type peptidase activity"/>
    <property type="evidence" value="ECO:0007669"/>
    <property type="project" value="UniProtKB-KW"/>
</dbReference>
<dbReference type="SUPFAM" id="SSF54001">
    <property type="entry name" value="Cysteine proteinases"/>
    <property type="match status" value="1"/>
</dbReference>
<keyword evidence="6" id="KW-0449">Lipoprotein</keyword>
<gene>
    <name evidence="6" type="ORF">C725_0075</name>
</gene>
<dbReference type="GO" id="GO:0006508">
    <property type="term" value="P:proteolysis"/>
    <property type="evidence" value="ECO:0007669"/>
    <property type="project" value="UniProtKB-KW"/>
</dbReference>
<sequence>MMRAAPDATAVCVSELLPGQRFDVVDDAEGWAWGFSAHDHYVGYVRSEHLRADAPTRTHRVVAPLALCFHRPDIKSEVAMTLPLNAEIAAERFDETFLRHRNGTFVHHRHAGAIEDFADDWVEIAEFFLGTPYRWGGRQRAGIDCSGLVQTALAACGHFVARDSDQQAASIGRDVRGKALQRGDFVFFPGHVGIMADGERLLHANAHWMTTLIEPLSEVVRRLNLPDGDAVTAVRRL</sequence>
<evidence type="ECO:0000259" key="5">
    <source>
        <dbReference type="PROSITE" id="PS51935"/>
    </source>
</evidence>
<dbReference type="PANTHER" id="PTHR47053:SF1">
    <property type="entry name" value="MUREIN DD-ENDOPEPTIDASE MEPH-RELATED"/>
    <property type="match status" value="1"/>
</dbReference>
<evidence type="ECO:0000256" key="3">
    <source>
        <dbReference type="ARBA" id="ARBA00022801"/>
    </source>
</evidence>
<keyword evidence="2" id="KW-0645">Protease</keyword>
<dbReference type="PROSITE" id="PS51935">
    <property type="entry name" value="NLPC_P60"/>
    <property type="match status" value="1"/>
</dbReference>
<dbReference type="InterPro" id="IPR051202">
    <property type="entry name" value="Peptidase_C40"/>
</dbReference>
<dbReference type="InterPro" id="IPR000064">
    <property type="entry name" value="NLP_P60_dom"/>
</dbReference>
<keyword evidence="3" id="KW-0378">Hydrolase</keyword>
<evidence type="ECO:0000256" key="2">
    <source>
        <dbReference type="ARBA" id="ARBA00022670"/>
    </source>
</evidence>
<feature type="domain" description="NlpC/P60" evidence="5">
    <location>
        <begin position="115"/>
        <end position="237"/>
    </location>
</feature>
<evidence type="ECO:0000313" key="6">
    <source>
        <dbReference type="EMBL" id="EMD84145.1"/>
    </source>
</evidence>
<dbReference type="Proteomes" id="UP000011717">
    <property type="component" value="Unassembled WGS sequence"/>
</dbReference>